<comment type="similarity">
    <text evidence="2 6">Belongs to the FPP/GGPP synthase family.</text>
</comment>
<dbReference type="InterPro" id="IPR008949">
    <property type="entry name" value="Isoprenoid_synthase_dom_sf"/>
</dbReference>
<evidence type="ECO:0000313" key="8">
    <source>
        <dbReference type="Proteomes" id="UP001231941"/>
    </source>
</evidence>
<name>A0ABT9J5F5_9BACL</name>
<dbReference type="SFLD" id="SFLDS00005">
    <property type="entry name" value="Isoprenoid_Synthase_Type_I"/>
    <property type="match status" value="1"/>
</dbReference>
<comment type="caution">
    <text evidence="7">The sequence shown here is derived from an EMBL/GenBank/DDBJ whole genome shotgun (WGS) entry which is preliminary data.</text>
</comment>
<dbReference type="RefSeq" id="WP_305994107.1">
    <property type="nucleotide sequence ID" value="NZ_JAVAMP010000019.1"/>
</dbReference>
<dbReference type="Pfam" id="PF00348">
    <property type="entry name" value="polyprenyl_synt"/>
    <property type="match status" value="1"/>
</dbReference>
<sequence>MLSKIHNEMNKMICQYIQMPEIKELVLSFSKEQFKLNLHWSKLTLYSHWMFEGKSEHIHKVAAITELIFLASDILDDIQDQDHLSKPWMKHSKDTMFNMILIMVLSAISEFNVINKQTNTISVNKVNQLIIQSIGGQEMDIKNRVDSEEEYFSMLELKSSSLIRLACYTGYSFSNHNNENQTNRLDELAGLAGIIHQLENDINDIIITNHKNDLLHKKRTLPVLFLLKHSNEFPIIKDYYDGEITKEQFLEKKNEVNQIIQDSGCIEYSKVIQNLYINKFDELFESLEAVSPWKEHFRDLVYTTE</sequence>
<organism evidence="7 8">
    <name type="scientific">Chengkuizengella axinellae</name>
    <dbReference type="NCBI Taxonomy" id="3064388"/>
    <lineage>
        <taxon>Bacteria</taxon>
        <taxon>Bacillati</taxon>
        <taxon>Bacillota</taxon>
        <taxon>Bacilli</taxon>
        <taxon>Bacillales</taxon>
        <taxon>Paenibacillaceae</taxon>
        <taxon>Chengkuizengella</taxon>
    </lineage>
</organism>
<dbReference type="Proteomes" id="UP001231941">
    <property type="component" value="Unassembled WGS sequence"/>
</dbReference>
<gene>
    <name evidence="7" type="ORF">Q5Y73_22145</name>
</gene>
<keyword evidence="4" id="KW-0479">Metal-binding</keyword>
<dbReference type="SUPFAM" id="SSF48576">
    <property type="entry name" value="Terpenoid synthases"/>
    <property type="match status" value="1"/>
</dbReference>
<comment type="cofactor">
    <cofactor evidence="1">
        <name>Mg(2+)</name>
        <dbReference type="ChEBI" id="CHEBI:18420"/>
    </cofactor>
</comment>
<dbReference type="SFLD" id="SFLDG01211">
    <property type="entry name" value="Competence_Regulatory_Protein"/>
    <property type="match status" value="1"/>
</dbReference>
<evidence type="ECO:0000256" key="6">
    <source>
        <dbReference type="RuleBase" id="RU004466"/>
    </source>
</evidence>
<keyword evidence="8" id="KW-1185">Reference proteome</keyword>
<dbReference type="EMBL" id="JAVAMP010000019">
    <property type="protein sequence ID" value="MDP5276798.1"/>
    <property type="molecule type" value="Genomic_DNA"/>
</dbReference>
<keyword evidence="5" id="KW-0460">Magnesium</keyword>
<evidence type="ECO:0000256" key="1">
    <source>
        <dbReference type="ARBA" id="ARBA00001946"/>
    </source>
</evidence>
<accession>A0ABT9J5F5</accession>
<dbReference type="PANTHER" id="PTHR12001">
    <property type="entry name" value="GERANYLGERANYL PYROPHOSPHATE SYNTHASE"/>
    <property type="match status" value="1"/>
</dbReference>
<dbReference type="Gene3D" id="1.10.600.10">
    <property type="entry name" value="Farnesyl Diphosphate Synthase"/>
    <property type="match status" value="1"/>
</dbReference>
<dbReference type="InterPro" id="IPR000092">
    <property type="entry name" value="Polyprenyl_synt"/>
</dbReference>
<keyword evidence="3 6" id="KW-0808">Transferase</keyword>
<proteinExistence type="inferred from homology"/>
<evidence type="ECO:0000256" key="3">
    <source>
        <dbReference type="ARBA" id="ARBA00022679"/>
    </source>
</evidence>
<protein>
    <submittedName>
        <fullName evidence="7">Polyprenyl synthetase family protein</fullName>
    </submittedName>
</protein>
<evidence type="ECO:0000313" key="7">
    <source>
        <dbReference type="EMBL" id="MDP5276798.1"/>
    </source>
</evidence>
<evidence type="ECO:0000256" key="4">
    <source>
        <dbReference type="ARBA" id="ARBA00022723"/>
    </source>
</evidence>
<dbReference type="PANTHER" id="PTHR12001:SF69">
    <property type="entry name" value="ALL TRANS-POLYPRENYL-DIPHOSPHATE SYNTHASE PDSS1"/>
    <property type="match status" value="1"/>
</dbReference>
<evidence type="ECO:0000256" key="5">
    <source>
        <dbReference type="ARBA" id="ARBA00022842"/>
    </source>
</evidence>
<dbReference type="InterPro" id="IPR033965">
    <property type="entry name" value="ComQ"/>
</dbReference>
<reference evidence="7 8" key="1">
    <citation type="submission" date="2023-08" db="EMBL/GenBank/DDBJ databases">
        <authorList>
            <person name="Park J.-S."/>
        </authorList>
    </citation>
    <scope>NUCLEOTIDE SEQUENCE [LARGE SCALE GENOMIC DNA]</scope>
    <source>
        <strain evidence="7 8">2205SS18-9</strain>
    </source>
</reference>
<evidence type="ECO:0000256" key="2">
    <source>
        <dbReference type="ARBA" id="ARBA00006706"/>
    </source>
</evidence>